<keyword evidence="2" id="KW-1185">Reference proteome</keyword>
<organism evidence="1 2">
    <name type="scientific">Thioalbus denitrificans</name>
    <dbReference type="NCBI Taxonomy" id="547122"/>
    <lineage>
        <taxon>Bacteria</taxon>
        <taxon>Pseudomonadati</taxon>
        <taxon>Pseudomonadota</taxon>
        <taxon>Gammaproteobacteria</taxon>
        <taxon>Chromatiales</taxon>
        <taxon>Ectothiorhodospiraceae</taxon>
        <taxon>Thioalbus</taxon>
    </lineage>
</organism>
<dbReference type="RefSeq" id="WP_114278917.1">
    <property type="nucleotide sequence ID" value="NZ_QPJY01000002.1"/>
</dbReference>
<name>A0A369CDL7_9GAMM</name>
<dbReference type="EMBL" id="QPJY01000002">
    <property type="protein sequence ID" value="RCX32100.1"/>
    <property type="molecule type" value="Genomic_DNA"/>
</dbReference>
<evidence type="ECO:0000313" key="1">
    <source>
        <dbReference type="EMBL" id="RCX32100.1"/>
    </source>
</evidence>
<sequence>MKRETRSETITRHVQAYLRATATSWPTLAADVSEQYAARVAQRKRAVHFHEGGDAYKDMRANAQLLKRFMEGEARLPVDLEEAIAYALPEPHRRELVADLAARYGLLHVAAPDADRAQQVQDAGEWLREVGEATEALGALLGDCRIDGADSAADLARARAELHDVIGKATGLVAAIDQALAEQAVQRGVRVVK</sequence>
<dbReference type="OrthoDB" id="6041581at2"/>
<reference evidence="1 2" key="1">
    <citation type="submission" date="2018-07" db="EMBL/GenBank/DDBJ databases">
        <title>Genomic Encyclopedia of Type Strains, Phase IV (KMG-IV): sequencing the most valuable type-strain genomes for metagenomic binning, comparative biology and taxonomic classification.</title>
        <authorList>
            <person name="Goeker M."/>
        </authorList>
    </citation>
    <scope>NUCLEOTIDE SEQUENCE [LARGE SCALE GENOMIC DNA]</scope>
    <source>
        <strain evidence="1 2">DSM 26407</strain>
    </source>
</reference>
<protein>
    <submittedName>
        <fullName evidence="1">Uncharacterized protein</fullName>
    </submittedName>
</protein>
<accession>A0A369CDL7</accession>
<dbReference type="AlphaFoldDB" id="A0A369CDL7"/>
<proteinExistence type="predicted"/>
<gene>
    <name evidence="1" type="ORF">DFQ59_102453</name>
</gene>
<evidence type="ECO:0000313" key="2">
    <source>
        <dbReference type="Proteomes" id="UP000252707"/>
    </source>
</evidence>
<dbReference type="Proteomes" id="UP000252707">
    <property type="component" value="Unassembled WGS sequence"/>
</dbReference>
<comment type="caution">
    <text evidence="1">The sequence shown here is derived from an EMBL/GenBank/DDBJ whole genome shotgun (WGS) entry which is preliminary data.</text>
</comment>